<keyword evidence="8" id="KW-0234">DNA repair</keyword>
<dbReference type="NCBIfam" id="NF000868">
    <property type="entry name" value="PRK00080.1"/>
    <property type="match status" value="1"/>
</dbReference>
<evidence type="ECO:0000256" key="3">
    <source>
        <dbReference type="ARBA" id="ARBA00022763"/>
    </source>
</evidence>
<gene>
    <name evidence="10" type="ORF">GBAR_LOCUS28973</name>
</gene>
<dbReference type="GO" id="GO:0006310">
    <property type="term" value="P:DNA recombination"/>
    <property type="evidence" value="ECO:0007669"/>
    <property type="project" value="UniProtKB-KW"/>
</dbReference>
<reference evidence="10" key="1">
    <citation type="submission" date="2023-03" db="EMBL/GenBank/DDBJ databases">
        <authorList>
            <person name="Steffen K."/>
            <person name="Cardenas P."/>
        </authorList>
    </citation>
    <scope>NUCLEOTIDE SEQUENCE</scope>
</reference>
<dbReference type="PANTHER" id="PTHR42848:SF1">
    <property type="entry name" value="HOLLIDAY JUNCTION BRANCH MIGRATION COMPLEX SUBUNIT RUVB"/>
    <property type="match status" value="1"/>
</dbReference>
<keyword evidence="11" id="KW-1185">Reference proteome</keyword>
<dbReference type="HAMAP" id="MF_00016">
    <property type="entry name" value="DNA_HJ_migration_RuvB"/>
    <property type="match status" value="1"/>
</dbReference>
<keyword evidence="2" id="KW-0547">Nucleotide-binding</keyword>
<dbReference type="AlphaFoldDB" id="A0AA35TTT5"/>
<dbReference type="SUPFAM" id="SSF46785">
    <property type="entry name" value="Winged helix' DNA-binding domain"/>
    <property type="match status" value="1"/>
</dbReference>
<proteinExistence type="inferred from homology"/>
<evidence type="ECO:0000313" key="11">
    <source>
        <dbReference type="Proteomes" id="UP001174909"/>
    </source>
</evidence>
<keyword evidence="10" id="KW-0347">Helicase</keyword>
<dbReference type="Gene3D" id="1.10.10.10">
    <property type="entry name" value="Winged helix-like DNA-binding domain superfamily/Winged helix DNA-binding domain"/>
    <property type="match status" value="1"/>
</dbReference>
<dbReference type="Pfam" id="PF05496">
    <property type="entry name" value="RuvB_N"/>
    <property type="match status" value="1"/>
</dbReference>
<dbReference type="NCBIfam" id="TIGR00635">
    <property type="entry name" value="ruvB"/>
    <property type="match status" value="1"/>
</dbReference>
<protein>
    <submittedName>
        <fullName evidence="10">Holliday junction ATP-dependent DNA helicase RuvB</fullName>
    </submittedName>
</protein>
<dbReference type="GO" id="GO:0016787">
    <property type="term" value="F:hydrolase activity"/>
    <property type="evidence" value="ECO:0007669"/>
    <property type="project" value="UniProtKB-KW"/>
</dbReference>
<comment type="caution">
    <text evidence="10">The sequence shown here is derived from an EMBL/GenBank/DDBJ whole genome shotgun (WGS) entry which is preliminary data.</text>
</comment>
<dbReference type="InterPro" id="IPR004605">
    <property type="entry name" value="DNA_helicase_Holl-junc_RuvB"/>
</dbReference>
<dbReference type="GO" id="GO:0003677">
    <property type="term" value="F:DNA binding"/>
    <property type="evidence" value="ECO:0007669"/>
    <property type="project" value="UniProtKB-KW"/>
</dbReference>
<keyword evidence="6" id="KW-0238">DNA-binding</keyword>
<dbReference type="InterPro" id="IPR027417">
    <property type="entry name" value="P-loop_NTPase"/>
</dbReference>
<keyword evidence="5" id="KW-0067">ATP-binding</keyword>
<dbReference type="SMART" id="SM00382">
    <property type="entry name" value="AAA"/>
    <property type="match status" value="1"/>
</dbReference>
<dbReference type="SUPFAM" id="SSF52540">
    <property type="entry name" value="P-loop containing nucleoside triphosphate hydrolases"/>
    <property type="match status" value="1"/>
</dbReference>
<evidence type="ECO:0000256" key="8">
    <source>
        <dbReference type="ARBA" id="ARBA00023204"/>
    </source>
</evidence>
<dbReference type="InterPro" id="IPR008824">
    <property type="entry name" value="RuvB-like_N"/>
</dbReference>
<dbReference type="CDD" id="cd00009">
    <property type="entry name" value="AAA"/>
    <property type="match status" value="1"/>
</dbReference>
<organism evidence="10 11">
    <name type="scientific">Geodia barretti</name>
    <name type="common">Barrett's horny sponge</name>
    <dbReference type="NCBI Taxonomy" id="519541"/>
    <lineage>
        <taxon>Eukaryota</taxon>
        <taxon>Metazoa</taxon>
        <taxon>Porifera</taxon>
        <taxon>Demospongiae</taxon>
        <taxon>Heteroscleromorpha</taxon>
        <taxon>Tetractinellida</taxon>
        <taxon>Astrophorina</taxon>
        <taxon>Geodiidae</taxon>
        <taxon>Geodia</taxon>
    </lineage>
</organism>
<dbReference type="EMBL" id="CASHTH010004056">
    <property type="protein sequence ID" value="CAI8052956.1"/>
    <property type="molecule type" value="Genomic_DNA"/>
</dbReference>
<evidence type="ECO:0000256" key="5">
    <source>
        <dbReference type="ARBA" id="ARBA00022840"/>
    </source>
</evidence>
<keyword evidence="1" id="KW-0963">Cytoplasm</keyword>
<dbReference type="PANTHER" id="PTHR42848">
    <property type="match status" value="1"/>
</dbReference>
<dbReference type="InterPro" id="IPR041445">
    <property type="entry name" value="AAA_lid_4"/>
</dbReference>
<dbReference type="InterPro" id="IPR036390">
    <property type="entry name" value="WH_DNA-bd_sf"/>
</dbReference>
<keyword evidence="7" id="KW-0233">DNA recombination</keyword>
<dbReference type="Gene3D" id="1.10.8.60">
    <property type="match status" value="1"/>
</dbReference>
<evidence type="ECO:0000256" key="7">
    <source>
        <dbReference type="ARBA" id="ARBA00023172"/>
    </source>
</evidence>
<dbReference type="Pfam" id="PF17864">
    <property type="entry name" value="AAA_lid_4"/>
    <property type="match status" value="1"/>
</dbReference>
<evidence type="ECO:0000256" key="4">
    <source>
        <dbReference type="ARBA" id="ARBA00022801"/>
    </source>
</evidence>
<dbReference type="InterPro" id="IPR036388">
    <property type="entry name" value="WH-like_DNA-bd_sf"/>
</dbReference>
<dbReference type="InterPro" id="IPR003593">
    <property type="entry name" value="AAA+_ATPase"/>
</dbReference>
<dbReference type="Pfam" id="PF05491">
    <property type="entry name" value="WHD_RuvB"/>
    <property type="match status" value="1"/>
</dbReference>
<evidence type="ECO:0000313" key="10">
    <source>
        <dbReference type="EMBL" id="CAI8052956.1"/>
    </source>
</evidence>
<evidence type="ECO:0000259" key="9">
    <source>
        <dbReference type="SMART" id="SM00382"/>
    </source>
</evidence>
<name>A0AA35TTT5_GEOBA</name>
<dbReference type="Proteomes" id="UP001174909">
    <property type="component" value="Unassembled WGS sequence"/>
</dbReference>
<dbReference type="GO" id="GO:0006281">
    <property type="term" value="P:DNA repair"/>
    <property type="evidence" value="ECO:0007669"/>
    <property type="project" value="UniProtKB-KW"/>
</dbReference>
<evidence type="ECO:0000256" key="6">
    <source>
        <dbReference type="ARBA" id="ARBA00023125"/>
    </source>
</evidence>
<accession>A0AA35TTT5</accession>
<evidence type="ECO:0000256" key="2">
    <source>
        <dbReference type="ARBA" id="ARBA00022741"/>
    </source>
</evidence>
<evidence type="ECO:0000256" key="1">
    <source>
        <dbReference type="ARBA" id="ARBA00022490"/>
    </source>
</evidence>
<dbReference type="GO" id="GO:0009378">
    <property type="term" value="F:four-way junction helicase activity"/>
    <property type="evidence" value="ECO:0007669"/>
    <property type="project" value="InterPro"/>
</dbReference>
<keyword evidence="4" id="KW-0378">Hydrolase</keyword>
<dbReference type="InterPro" id="IPR008823">
    <property type="entry name" value="RuvB_wg_C"/>
</dbReference>
<keyword evidence="3" id="KW-0227">DNA damage</keyword>
<dbReference type="GO" id="GO:0005524">
    <property type="term" value="F:ATP binding"/>
    <property type="evidence" value="ECO:0007669"/>
    <property type="project" value="UniProtKB-KW"/>
</dbReference>
<feature type="domain" description="AAA+ ATPase" evidence="9">
    <location>
        <begin position="61"/>
        <end position="192"/>
    </location>
</feature>
<dbReference type="Gene3D" id="3.40.50.300">
    <property type="entry name" value="P-loop containing nucleotide triphosphate hydrolases"/>
    <property type="match status" value="1"/>
</dbReference>
<sequence length="353" mass="39137">MGWQEGLRGSKMTERLVAGGELQEDADVSLRPRRIDEFVGQSHTKQTLQIAIDAAKIREEPLDHSIIYGPPGLGKTTLSHIIAAEMGVPIRVTSGPAIERAGDMAAILTSLQPNEVLFIDEIHRLNRVVEEVLYSAMEDFFLSWMVGKGLAARSVNLRINPFTLVGATTRFSMVSAPLRDRFGSVWRLEYYDVDEMNIIVERSARILETDHDVDGVAEIAGRSRGTPRVANRLLKRTRDYALVKADNSITGAVARAALEQLNVDPLGLDQSDHRLLITIIDKFDGGPVGLETLAAALNEDSDTIMDVWEPFLLQLGFLDRTPRGRVATRLAHEHLGRPFFALPHSDQPKLEGF</sequence>